<name>A0ABQ7S7M2_9ACAR</name>
<dbReference type="Gene3D" id="2.30.42.10">
    <property type="match status" value="1"/>
</dbReference>
<accession>A0ABQ7S7M2</accession>
<feature type="compositionally biased region" description="Low complexity" evidence="2">
    <location>
        <begin position="410"/>
        <end position="424"/>
    </location>
</feature>
<dbReference type="InterPro" id="IPR017379">
    <property type="entry name" value="GIPC1/2/3"/>
</dbReference>
<evidence type="ECO:0000256" key="1">
    <source>
        <dbReference type="ARBA" id="ARBA00009011"/>
    </source>
</evidence>
<sequence length="424" mass="46804">MEFECKLAHQDTVRRVSSFASIKELYKKIADQFNISPNDIIFCTLNTNDSTDMTKLLANCLSLSDIIVAHCCDYAIDVELCKTQPYLGLTITDNGFGRAFVKKIRTPTDDNNCIDPFECSPMFNATHHQVIEQLIKPGDHIESINGDSMLGLRHFEVAKALKAIPINTKFTMRLVRPKQPSTTDRLSANKFNNVWPVASEKPELVSSHQRESNGSTSPASTYSCATASPSSTISSTTEPLYTNDNHHRHQSSPTSHLFDTLDHADDLAKSSLPIDRLLAASPVTYQFCNDRPDDDTASASTATESAADKAVAITAVPQTQLQSSVKKINQLLESFIGISDNQLALQIYRMASQYRQSPHEFLVAMKSSDMQTFGFSDDFTFDLWASVSDDAQAYRDSNSSGASQQQKPAVTTTMPNNNTTTMVV</sequence>
<dbReference type="PANTHER" id="PTHR12259:SF1">
    <property type="entry name" value="GH21964P"/>
    <property type="match status" value="1"/>
</dbReference>
<feature type="compositionally biased region" description="Basic and acidic residues" evidence="2">
    <location>
        <begin position="202"/>
        <end position="211"/>
    </location>
</feature>
<organism evidence="4 5">
    <name type="scientific">Fragariocoptes setiger</name>
    <dbReference type="NCBI Taxonomy" id="1670756"/>
    <lineage>
        <taxon>Eukaryota</taxon>
        <taxon>Metazoa</taxon>
        <taxon>Ecdysozoa</taxon>
        <taxon>Arthropoda</taxon>
        <taxon>Chelicerata</taxon>
        <taxon>Arachnida</taxon>
        <taxon>Acari</taxon>
        <taxon>Acariformes</taxon>
        <taxon>Trombidiformes</taxon>
        <taxon>Prostigmata</taxon>
        <taxon>Eupodina</taxon>
        <taxon>Eriophyoidea</taxon>
        <taxon>Phytoptidae</taxon>
        <taxon>Fragariocoptes</taxon>
    </lineage>
</organism>
<dbReference type="Pfam" id="PF25082">
    <property type="entry name" value="GIPC1_GH2"/>
    <property type="match status" value="1"/>
</dbReference>
<evidence type="ECO:0000259" key="3">
    <source>
        <dbReference type="SMART" id="SM00228"/>
    </source>
</evidence>
<dbReference type="PANTHER" id="PTHR12259">
    <property type="entry name" value="RGS-GAIP INTERACTING PROTEIN GIPC"/>
    <property type="match status" value="1"/>
</dbReference>
<feature type="region of interest" description="Disordered" evidence="2">
    <location>
        <begin position="202"/>
        <end position="257"/>
    </location>
</feature>
<feature type="domain" description="PDZ" evidence="3">
    <location>
        <begin position="85"/>
        <end position="178"/>
    </location>
</feature>
<feature type="compositionally biased region" description="Polar residues" evidence="2">
    <location>
        <begin position="395"/>
        <end position="409"/>
    </location>
</feature>
<protein>
    <submittedName>
        <fullName evidence="4">PDZ domain-containing protein GIPC1</fullName>
    </submittedName>
</protein>
<reference evidence="4 5" key="1">
    <citation type="submission" date="2020-10" db="EMBL/GenBank/DDBJ databases">
        <authorList>
            <person name="Klimov P.B."/>
            <person name="Dyachkov S.M."/>
            <person name="Chetverikov P.E."/>
        </authorList>
    </citation>
    <scope>NUCLEOTIDE SEQUENCE [LARGE SCALE GENOMIC DNA]</scope>
    <source>
        <strain evidence="4">BMOC 18-1129-001#AD2665</strain>
        <tissue evidence="4">Entire mites</tissue>
    </source>
</reference>
<comment type="similarity">
    <text evidence="1">Belongs to the GIPC family.</text>
</comment>
<feature type="region of interest" description="Disordered" evidence="2">
    <location>
        <begin position="394"/>
        <end position="424"/>
    </location>
</feature>
<proteinExistence type="inferred from homology"/>
<dbReference type="SMART" id="SM00228">
    <property type="entry name" value="PDZ"/>
    <property type="match status" value="1"/>
</dbReference>
<dbReference type="Proteomes" id="UP000825002">
    <property type="component" value="Unassembled WGS sequence"/>
</dbReference>
<feature type="compositionally biased region" description="Low complexity" evidence="2">
    <location>
        <begin position="223"/>
        <end position="237"/>
    </location>
</feature>
<keyword evidence="5" id="KW-1185">Reference proteome</keyword>
<evidence type="ECO:0000313" key="5">
    <source>
        <dbReference type="Proteomes" id="UP000825002"/>
    </source>
</evidence>
<dbReference type="InterPro" id="IPR056814">
    <property type="entry name" value="GIPC1-3_GH1"/>
</dbReference>
<dbReference type="InterPro" id="IPR055349">
    <property type="entry name" value="GH2_GIPC"/>
</dbReference>
<gene>
    <name evidence="4" type="primary">Gipc1</name>
    <name evidence="4" type="ORF">GZH46_02110</name>
</gene>
<dbReference type="InterPro" id="IPR036034">
    <property type="entry name" value="PDZ_sf"/>
</dbReference>
<evidence type="ECO:0000256" key="2">
    <source>
        <dbReference type="SAM" id="MobiDB-lite"/>
    </source>
</evidence>
<dbReference type="SUPFAM" id="SSF50156">
    <property type="entry name" value="PDZ domain-like"/>
    <property type="match status" value="1"/>
</dbReference>
<feature type="compositionally biased region" description="Polar residues" evidence="2">
    <location>
        <begin position="212"/>
        <end position="222"/>
    </location>
</feature>
<evidence type="ECO:0000313" key="4">
    <source>
        <dbReference type="EMBL" id="KAG9509376.1"/>
    </source>
</evidence>
<comment type="caution">
    <text evidence="4">The sequence shown here is derived from an EMBL/GenBank/DDBJ whole genome shotgun (WGS) entry which is preliminary data.</text>
</comment>
<dbReference type="InterPro" id="IPR001478">
    <property type="entry name" value="PDZ"/>
</dbReference>
<dbReference type="EMBL" id="JAIFTH010000513">
    <property type="protein sequence ID" value="KAG9509376.1"/>
    <property type="molecule type" value="Genomic_DNA"/>
</dbReference>
<dbReference type="Pfam" id="PF25083">
    <property type="entry name" value="GIPC1_GH1"/>
    <property type="match status" value="1"/>
</dbReference>